<comment type="caution">
    <text evidence="1">The sequence shown here is derived from an EMBL/GenBank/DDBJ whole genome shotgun (WGS) entry which is preliminary data.</text>
</comment>
<proteinExistence type="predicted"/>
<accession>A0A562SY89</accession>
<dbReference type="EMBL" id="VLLG01000004">
    <property type="protein sequence ID" value="TWI86282.1"/>
    <property type="molecule type" value="Genomic_DNA"/>
</dbReference>
<organism evidence="1 2">
    <name type="scientific">Chitinophaga japonensis</name>
    <name type="common">Flexibacter japonensis</name>
    <dbReference type="NCBI Taxonomy" id="104662"/>
    <lineage>
        <taxon>Bacteria</taxon>
        <taxon>Pseudomonadati</taxon>
        <taxon>Bacteroidota</taxon>
        <taxon>Chitinophagia</taxon>
        <taxon>Chitinophagales</taxon>
        <taxon>Chitinophagaceae</taxon>
        <taxon>Chitinophaga</taxon>
    </lineage>
</organism>
<protein>
    <submittedName>
        <fullName evidence="1">Uncharacterized protein</fullName>
    </submittedName>
</protein>
<reference evidence="1 2" key="1">
    <citation type="journal article" date="2013" name="Stand. Genomic Sci.">
        <title>Genomic Encyclopedia of Type Strains, Phase I: The one thousand microbial genomes (KMG-I) project.</title>
        <authorList>
            <person name="Kyrpides N.C."/>
            <person name="Woyke T."/>
            <person name="Eisen J.A."/>
            <person name="Garrity G."/>
            <person name="Lilburn T.G."/>
            <person name="Beck B.J."/>
            <person name="Whitman W.B."/>
            <person name="Hugenholtz P."/>
            <person name="Klenk H.P."/>
        </authorList>
    </citation>
    <scope>NUCLEOTIDE SEQUENCE [LARGE SCALE GENOMIC DNA]</scope>
    <source>
        <strain evidence="1 2">DSM 13484</strain>
    </source>
</reference>
<evidence type="ECO:0000313" key="1">
    <source>
        <dbReference type="EMBL" id="TWI86282.1"/>
    </source>
</evidence>
<gene>
    <name evidence="1" type="ORF">LX66_3536</name>
</gene>
<dbReference type="Proteomes" id="UP000316778">
    <property type="component" value="Unassembled WGS sequence"/>
</dbReference>
<evidence type="ECO:0000313" key="2">
    <source>
        <dbReference type="Proteomes" id="UP000316778"/>
    </source>
</evidence>
<name>A0A562SY89_CHIJA</name>
<dbReference type="AlphaFoldDB" id="A0A562SY89"/>
<sequence>MFVSLHHQSRSATWVITGKNIMTKQSALQQLEAAKTKGYTNLYYTDVEGWGTAIARGNYATSSDQAMLLLAADNNYAQDCNDDDEIIARVSAAPWAFWTPIDEAIGYVKESELPEDKTYVVETIGGCYLDNEFNETATLKWAAAFDTYDDAEEFLALYQMDAKGKVLGKVIEVGQIY</sequence>
<keyword evidence="2" id="KW-1185">Reference proteome</keyword>